<dbReference type="Gene3D" id="2.120.10.30">
    <property type="entry name" value="TolB, C-terminal domain"/>
    <property type="match status" value="1"/>
</dbReference>
<dbReference type="EMBL" id="JH818688">
    <property type="protein sequence ID" value="EKC19282.1"/>
    <property type="molecule type" value="Genomic_DNA"/>
</dbReference>
<dbReference type="SUPFAM" id="SSF101898">
    <property type="entry name" value="NHL repeat"/>
    <property type="match status" value="1"/>
</dbReference>
<dbReference type="GO" id="GO:0000209">
    <property type="term" value="P:protein polyubiquitination"/>
    <property type="evidence" value="ECO:0007669"/>
    <property type="project" value="TreeGrafter"/>
</dbReference>
<dbReference type="InParanoid" id="K1P6N4"/>
<gene>
    <name evidence="2" type="ORF">CGI_10009007</name>
</gene>
<dbReference type="Pfam" id="PF01436">
    <property type="entry name" value="NHL"/>
    <property type="match status" value="1"/>
</dbReference>
<dbReference type="HOGENOM" id="CLU_1305917_0_0_1"/>
<sequence>MSLKQYLTTLNCNRCRKHPTIQYELHCEECCTPAYGTEPSLPNRSLMDVPQVITEIDTEYVDLYGVTCLNDSEILTRGNGNMMTLYNLKGDLVSENRNLDVCVSDRDDHAVVVVNQAGKLRFIYTGTSSTTKESFSPYGVTTDSQGRILTADGNNGCIHILDQDGQFLRYIDNCHLQIPWGLCVDTTDNLFVADCGTGKVKKIQYYM</sequence>
<dbReference type="GO" id="GO:0008270">
    <property type="term" value="F:zinc ion binding"/>
    <property type="evidence" value="ECO:0007669"/>
    <property type="project" value="UniProtKB-KW"/>
</dbReference>
<dbReference type="AlphaFoldDB" id="K1P6N4"/>
<reference evidence="2" key="1">
    <citation type="journal article" date="2012" name="Nature">
        <title>The oyster genome reveals stress adaptation and complexity of shell formation.</title>
        <authorList>
            <person name="Zhang G."/>
            <person name="Fang X."/>
            <person name="Guo X."/>
            <person name="Li L."/>
            <person name="Luo R."/>
            <person name="Xu F."/>
            <person name="Yang P."/>
            <person name="Zhang L."/>
            <person name="Wang X."/>
            <person name="Qi H."/>
            <person name="Xiong Z."/>
            <person name="Que H."/>
            <person name="Xie Y."/>
            <person name="Holland P.W."/>
            <person name="Paps J."/>
            <person name="Zhu Y."/>
            <person name="Wu F."/>
            <person name="Chen Y."/>
            <person name="Wang J."/>
            <person name="Peng C."/>
            <person name="Meng J."/>
            <person name="Yang L."/>
            <person name="Liu J."/>
            <person name="Wen B."/>
            <person name="Zhang N."/>
            <person name="Huang Z."/>
            <person name="Zhu Q."/>
            <person name="Feng Y."/>
            <person name="Mount A."/>
            <person name="Hedgecock D."/>
            <person name="Xu Z."/>
            <person name="Liu Y."/>
            <person name="Domazet-Loso T."/>
            <person name="Du Y."/>
            <person name="Sun X."/>
            <person name="Zhang S."/>
            <person name="Liu B."/>
            <person name="Cheng P."/>
            <person name="Jiang X."/>
            <person name="Li J."/>
            <person name="Fan D."/>
            <person name="Wang W."/>
            <person name="Fu W."/>
            <person name="Wang T."/>
            <person name="Wang B."/>
            <person name="Zhang J."/>
            <person name="Peng Z."/>
            <person name="Li Y."/>
            <person name="Li N."/>
            <person name="Wang J."/>
            <person name="Chen M."/>
            <person name="He Y."/>
            <person name="Tan F."/>
            <person name="Song X."/>
            <person name="Zheng Q."/>
            <person name="Huang R."/>
            <person name="Yang H."/>
            <person name="Du X."/>
            <person name="Chen L."/>
            <person name="Yang M."/>
            <person name="Gaffney P.M."/>
            <person name="Wang S."/>
            <person name="Luo L."/>
            <person name="She Z."/>
            <person name="Ming Y."/>
            <person name="Huang W."/>
            <person name="Zhang S."/>
            <person name="Huang B."/>
            <person name="Zhang Y."/>
            <person name="Qu T."/>
            <person name="Ni P."/>
            <person name="Miao G."/>
            <person name="Wang J."/>
            <person name="Wang Q."/>
            <person name="Steinberg C.E."/>
            <person name="Wang H."/>
            <person name="Li N."/>
            <person name="Qian L."/>
            <person name="Zhang G."/>
            <person name="Li Y."/>
            <person name="Yang H."/>
            <person name="Liu X."/>
            <person name="Wang J."/>
            <person name="Yin Y."/>
            <person name="Wang J."/>
        </authorList>
    </citation>
    <scope>NUCLEOTIDE SEQUENCE [LARGE SCALE GENOMIC DNA]</scope>
    <source>
        <strain evidence="2">05x7-T-G4-1.051#20</strain>
    </source>
</reference>
<name>K1P6N4_MAGGI</name>
<dbReference type="GO" id="GO:0043161">
    <property type="term" value="P:proteasome-mediated ubiquitin-dependent protein catabolic process"/>
    <property type="evidence" value="ECO:0007669"/>
    <property type="project" value="TreeGrafter"/>
</dbReference>
<accession>K1P6N4</accession>
<dbReference type="PANTHER" id="PTHR24104">
    <property type="entry name" value="E3 UBIQUITIN-PROTEIN LIGASE NHLRC1-RELATED"/>
    <property type="match status" value="1"/>
</dbReference>
<dbReference type="InterPro" id="IPR001258">
    <property type="entry name" value="NHL_repeat"/>
</dbReference>
<proteinExistence type="predicted"/>
<protein>
    <submittedName>
        <fullName evidence="2">Tripartite motif-containing protein 2</fullName>
    </submittedName>
</protein>
<dbReference type="PROSITE" id="PS51125">
    <property type="entry name" value="NHL"/>
    <property type="match status" value="2"/>
</dbReference>
<dbReference type="InterPro" id="IPR011042">
    <property type="entry name" value="6-blade_b-propeller_TolB-like"/>
</dbReference>
<keyword evidence="1" id="KW-0677">Repeat</keyword>
<evidence type="ECO:0000313" key="2">
    <source>
        <dbReference type="EMBL" id="EKC19282.1"/>
    </source>
</evidence>
<dbReference type="GO" id="GO:0061630">
    <property type="term" value="F:ubiquitin protein ligase activity"/>
    <property type="evidence" value="ECO:0007669"/>
    <property type="project" value="TreeGrafter"/>
</dbReference>
<dbReference type="PANTHER" id="PTHR24104:SF25">
    <property type="entry name" value="PROTEIN LIN-41"/>
    <property type="match status" value="1"/>
</dbReference>
<organism evidence="2">
    <name type="scientific">Magallana gigas</name>
    <name type="common">Pacific oyster</name>
    <name type="synonym">Crassostrea gigas</name>
    <dbReference type="NCBI Taxonomy" id="29159"/>
    <lineage>
        <taxon>Eukaryota</taxon>
        <taxon>Metazoa</taxon>
        <taxon>Spiralia</taxon>
        <taxon>Lophotrochozoa</taxon>
        <taxon>Mollusca</taxon>
        <taxon>Bivalvia</taxon>
        <taxon>Autobranchia</taxon>
        <taxon>Pteriomorphia</taxon>
        <taxon>Ostreida</taxon>
        <taxon>Ostreoidea</taxon>
        <taxon>Ostreidae</taxon>
        <taxon>Magallana</taxon>
    </lineage>
</organism>
<dbReference type="InterPro" id="IPR050952">
    <property type="entry name" value="TRIM-NHL_E3_ligases"/>
</dbReference>
<evidence type="ECO:0000256" key="1">
    <source>
        <dbReference type="ARBA" id="ARBA00022737"/>
    </source>
</evidence>